<reference evidence="2 3" key="1">
    <citation type="submission" date="2021-03" db="EMBL/GenBank/DDBJ databases">
        <title>Genomic Encyclopedia of Type Strains, Phase IV (KMG-IV): sequencing the most valuable type-strain genomes for metagenomic binning, comparative biology and taxonomic classification.</title>
        <authorList>
            <person name="Goeker M."/>
        </authorList>
    </citation>
    <scope>NUCLEOTIDE SEQUENCE [LARGE SCALE GENOMIC DNA]</scope>
    <source>
        <strain evidence="2 3">DSM 24950</strain>
    </source>
</reference>
<feature type="transmembrane region" description="Helical" evidence="1">
    <location>
        <begin position="190"/>
        <end position="221"/>
    </location>
</feature>
<comment type="caution">
    <text evidence="2">The sequence shown here is derived from an EMBL/GenBank/DDBJ whole genome shotgun (WGS) entry which is preliminary data.</text>
</comment>
<feature type="transmembrane region" description="Helical" evidence="1">
    <location>
        <begin position="112"/>
        <end position="130"/>
    </location>
</feature>
<dbReference type="RefSeq" id="WP_167061676.1">
    <property type="nucleotide sequence ID" value="NZ_JAAOZR010000024.1"/>
</dbReference>
<accession>A0ABS4HUK7</accession>
<proteinExistence type="predicted"/>
<feature type="transmembrane region" description="Helical" evidence="1">
    <location>
        <begin position="167"/>
        <end position="184"/>
    </location>
</feature>
<gene>
    <name evidence="2" type="ORF">J2Z65_001508</name>
</gene>
<keyword evidence="1" id="KW-0472">Membrane</keyword>
<keyword evidence="3" id="KW-1185">Reference proteome</keyword>
<feature type="transmembrane region" description="Helical" evidence="1">
    <location>
        <begin position="233"/>
        <end position="252"/>
    </location>
</feature>
<evidence type="ECO:0000313" key="3">
    <source>
        <dbReference type="Proteomes" id="UP001519344"/>
    </source>
</evidence>
<feature type="transmembrane region" description="Helical" evidence="1">
    <location>
        <begin position="358"/>
        <end position="379"/>
    </location>
</feature>
<feature type="transmembrane region" description="Helical" evidence="1">
    <location>
        <begin position="83"/>
        <end position="100"/>
    </location>
</feature>
<evidence type="ECO:0008006" key="4">
    <source>
        <dbReference type="Google" id="ProtNLM"/>
    </source>
</evidence>
<name>A0ABS4HUK7_9BACL</name>
<feature type="transmembrane region" description="Helical" evidence="1">
    <location>
        <begin position="26"/>
        <end position="44"/>
    </location>
</feature>
<keyword evidence="1" id="KW-1133">Transmembrane helix</keyword>
<feature type="transmembrane region" description="Helical" evidence="1">
    <location>
        <begin position="322"/>
        <end position="346"/>
    </location>
</feature>
<protein>
    <recommendedName>
        <fullName evidence="4">O-antigen ligase domain-containing protein</fullName>
    </recommendedName>
</protein>
<keyword evidence="1" id="KW-0812">Transmembrane</keyword>
<feature type="transmembrane region" description="Helical" evidence="1">
    <location>
        <begin position="142"/>
        <end position="160"/>
    </location>
</feature>
<evidence type="ECO:0000256" key="1">
    <source>
        <dbReference type="SAM" id="Phobius"/>
    </source>
</evidence>
<organism evidence="2 3">
    <name type="scientific">Paenibacillus aceris</name>
    <dbReference type="NCBI Taxonomy" id="869555"/>
    <lineage>
        <taxon>Bacteria</taxon>
        <taxon>Bacillati</taxon>
        <taxon>Bacillota</taxon>
        <taxon>Bacilli</taxon>
        <taxon>Bacillales</taxon>
        <taxon>Paenibacillaceae</taxon>
        <taxon>Paenibacillus</taxon>
    </lineage>
</organism>
<dbReference type="Proteomes" id="UP001519344">
    <property type="component" value="Unassembled WGS sequence"/>
</dbReference>
<evidence type="ECO:0000313" key="2">
    <source>
        <dbReference type="EMBL" id="MBP1962309.1"/>
    </source>
</evidence>
<dbReference type="EMBL" id="JAGGKV010000003">
    <property type="protein sequence ID" value="MBP1962309.1"/>
    <property type="molecule type" value="Genomic_DNA"/>
</dbReference>
<sequence length="408" mass="47425">MKIVSESACTHKRRFDEKRNIAYLKSLSWVLLLSVFLDFINTILKVKFGMSSTTQITLSIYIVLLLAIYIQVFKYRGFTVNRVGIYLLVLLFFFLNYILFENSRSYLSETNMMLVYFYYIPISIFVVAQIDNWSYASEIFQKFSYLSIILGSIGITLVDYSNSLNYMEFSYSILPFIVFIYYSFRRKPKLINFIAFLVGFANVLVFGARAPILFLVLFIIMYEIIHFKARGKFTIVIFLILGSTVILTIFVFNDALTNLLMQFAESSNSRFLTKIFNNQLIESQGRDVIYTEANYALENMGLEIYGVFGDRQLVSAIYVHNIIYEFLLSFGYLLGSIFLLIILYLIVRTILLSKIEIIKNMAMIFTVALFLRYFISGSFVIEGNFYIYIAIMLNLCFKTGEIVKNEKS</sequence>
<feature type="transmembrane region" description="Helical" evidence="1">
    <location>
        <begin position="56"/>
        <end position="77"/>
    </location>
</feature>